<comment type="caution">
    <text evidence="1">The sequence shown here is derived from an EMBL/GenBank/DDBJ whole genome shotgun (WGS) entry which is preliminary data.</text>
</comment>
<evidence type="ECO:0000313" key="1">
    <source>
        <dbReference type="EMBL" id="KAK1313707.1"/>
    </source>
</evidence>
<accession>A0AAV9EKE1</accession>
<evidence type="ECO:0000313" key="2">
    <source>
        <dbReference type="Proteomes" id="UP001180020"/>
    </source>
</evidence>
<gene>
    <name evidence="1" type="ORF">QJS10_CPA06g00969</name>
</gene>
<name>A0AAV9EKE1_ACOCL</name>
<keyword evidence="2" id="KW-1185">Reference proteome</keyword>
<sequence length="175" mass="20170">MRKIQGEPRGCGQERAKRCGGNCWVIKANDRCWGDNGPKTRGRLLSQQLQAKKPQEKRLPTKPNMPKTYKQAAKEKHVQLSEDEQVALACHLSKMESEELQPVYREVTDVLRQNHPRKQRCTPKEIALIDKFLENPLMDDSLAWEVPDDGSTVHTMVTRKHLFEVISNQWLGEEV</sequence>
<reference evidence="1" key="2">
    <citation type="submission" date="2023-06" db="EMBL/GenBank/DDBJ databases">
        <authorList>
            <person name="Ma L."/>
            <person name="Liu K.-W."/>
            <person name="Li Z."/>
            <person name="Hsiao Y.-Y."/>
            <person name="Qi Y."/>
            <person name="Fu T."/>
            <person name="Tang G."/>
            <person name="Zhang D."/>
            <person name="Sun W.-H."/>
            <person name="Liu D.-K."/>
            <person name="Li Y."/>
            <person name="Chen G.-Z."/>
            <person name="Liu X.-D."/>
            <person name="Liao X.-Y."/>
            <person name="Jiang Y.-T."/>
            <person name="Yu X."/>
            <person name="Hao Y."/>
            <person name="Huang J."/>
            <person name="Zhao X.-W."/>
            <person name="Ke S."/>
            <person name="Chen Y.-Y."/>
            <person name="Wu W.-L."/>
            <person name="Hsu J.-L."/>
            <person name="Lin Y.-F."/>
            <person name="Huang M.-D."/>
            <person name="Li C.-Y."/>
            <person name="Huang L."/>
            <person name="Wang Z.-W."/>
            <person name="Zhao X."/>
            <person name="Zhong W.-Y."/>
            <person name="Peng D.-H."/>
            <person name="Ahmad S."/>
            <person name="Lan S."/>
            <person name="Zhang J.-S."/>
            <person name="Tsai W.-C."/>
            <person name="Van De Peer Y."/>
            <person name="Liu Z.-J."/>
        </authorList>
    </citation>
    <scope>NUCLEOTIDE SEQUENCE</scope>
    <source>
        <strain evidence="1">CP</strain>
        <tissue evidence="1">Leaves</tissue>
    </source>
</reference>
<dbReference type="Proteomes" id="UP001180020">
    <property type="component" value="Unassembled WGS sequence"/>
</dbReference>
<organism evidence="1 2">
    <name type="scientific">Acorus calamus</name>
    <name type="common">Sweet flag</name>
    <dbReference type="NCBI Taxonomy" id="4465"/>
    <lineage>
        <taxon>Eukaryota</taxon>
        <taxon>Viridiplantae</taxon>
        <taxon>Streptophyta</taxon>
        <taxon>Embryophyta</taxon>
        <taxon>Tracheophyta</taxon>
        <taxon>Spermatophyta</taxon>
        <taxon>Magnoliopsida</taxon>
        <taxon>Liliopsida</taxon>
        <taxon>Acoraceae</taxon>
        <taxon>Acorus</taxon>
    </lineage>
</organism>
<dbReference type="AlphaFoldDB" id="A0AAV9EKE1"/>
<protein>
    <submittedName>
        <fullName evidence="1">Uncharacterized protein</fullName>
    </submittedName>
</protein>
<proteinExistence type="predicted"/>
<dbReference type="EMBL" id="JAUJYO010000006">
    <property type="protein sequence ID" value="KAK1313707.1"/>
    <property type="molecule type" value="Genomic_DNA"/>
</dbReference>
<reference evidence="1" key="1">
    <citation type="journal article" date="2023" name="Nat. Commun.">
        <title>Diploid and tetraploid genomes of Acorus and the evolution of monocots.</title>
        <authorList>
            <person name="Ma L."/>
            <person name="Liu K.W."/>
            <person name="Li Z."/>
            <person name="Hsiao Y.Y."/>
            <person name="Qi Y."/>
            <person name="Fu T."/>
            <person name="Tang G.D."/>
            <person name="Zhang D."/>
            <person name="Sun W.H."/>
            <person name="Liu D.K."/>
            <person name="Li Y."/>
            <person name="Chen G.Z."/>
            <person name="Liu X.D."/>
            <person name="Liao X.Y."/>
            <person name="Jiang Y.T."/>
            <person name="Yu X."/>
            <person name="Hao Y."/>
            <person name="Huang J."/>
            <person name="Zhao X.W."/>
            <person name="Ke S."/>
            <person name="Chen Y.Y."/>
            <person name="Wu W.L."/>
            <person name="Hsu J.L."/>
            <person name="Lin Y.F."/>
            <person name="Huang M.D."/>
            <person name="Li C.Y."/>
            <person name="Huang L."/>
            <person name="Wang Z.W."/>
            <person name="Zhao X."/>
            <person name="Zhong W.Y."/>
            <person name="Peng D.H."/>
            <person name="Ahmad S."/>
            <person name="Lan S."/>
            <person name="Zhang J.S."/>
            <person name="Tsai W.C."/>
            <person name="Van de Peer Y."/>
            <person name="Liu Z.J."/>
        </authorList>
    </citation>
    <scope>NUCLEOTIDE SEQUENCE</scope>
    <source>
        <strain evidence="1">CP</strain>
    </source>
</reference>